<evidence type="ECO:0000313" key="2">
    <source>
        <dbReference type="Proteomes" id="UP001595868"/>
    </source>
</evidence>
<dbReference type="SUPFAM" id="SSF53756">
    <property type="entry name" value="UDP-Glycosyltransferase/glycogen phosphorylase"/>
    <property type="match status" value="1"/>
</dbReference>
<keyword evidence="2" id="KW-1185">Reference proteome</keyword>
<evidence type="ECO:0000313" key="1">
    <source>
        <dbReference type="EMBL" id="MFC4108522.1"/>
    </source>
</evidence>
<comment type="caution">
    <text evidence="1">The sequence shown here is derived from an EMBL/GenBank/DDBJ whole genome shotgun (WGS) entry which is preliminary data.</text>
</comment>
<gene>
    <name evidence="1" type="ORF">ACFOX0_21625</name>
</gene>
<proteinExistence type="predicted"/>
<sequence>MSRMMGERVLIVNQGPDGHRLVYVRLLVDGVLARSGTPVLAMPRHGFDAPEFGLHLGDVADRCVAERIPDALLTPALVRRLAVRTRCDRVLVPDGDRFAIRLGVTGWRHGAELRVLVVQDPRWSDDPRPAQRLKMAVKRWSIARARRFPRVRVLCLADQRVAGSGSGENVADPVVFDAGQLDPSDLRQEFGLPPDRYLFVVVGAMSRRKNLPMVVRSVLSLADSKVGLFVCGQIGGPVRDEIAPLLRRADRMDVPIVLSDRLHSDHELNRAIQAADCVVVAYCTSTPNSSMAKAALAGRRAVVVGSEHLRMWARNAGIDLTGPLEQSTLEELMRRAVSLPAPAPVPGADPRDFADSFLC</sequence>
<dbReference type="EMBL" id="JBHSBN010000016">
    <property type="protein sequence ID" value="MFC4108522.1"/>
    <property type="molecule type" value="Genomic_DNA"/>
</dbReference>
<dbReference type="Proteomes" id="UP001595868">
    <property type="component" value="Unassembled WGS sequence"/>
</dbReference>
<name>A0ABV8KR04_9ACTN</name>
<protein>
    <recommendedName>
        <fullName evidence="3">Glycosyl transferases group 1</fullName>
    </recommendedName>
</protein>
<evidence type="ECO:0008006" key="3">
    <source>
        <dbReference type="Google" id="ProtNLM"/>
    </source>
</evidence>
<dbReference type="Gene3D" id="3.40.50.2000">
    <property type="entry name" value="Glycogen Phosphorylase B"/>
    <property type="match status" value="1"/>
</dbReference>
<dbReference type="RefSeq" id="WP_377548903.1">
    <property type="nucleotide sequence ID" value="NZ_JBHSBN010000016.1"/>
</dbReference>
<organism evidence="1 2">
    <name type="scientific">Micromonospora zhanjiangensis</name>
    <dbReference type="NCBI Taxonomy" id="1522057"/>
    <lineage>
        <taxon>Bacteria</taxon>
        <taxon>Bacillati</taxon>
        <taxon>Actinomycetota</taxon>
        <taxon>Actinomycetes</taxon>
        <taxon>Micromonosporales</taxon>
        <taxon>Micromonosporaceae</taxon>
        <taxon>Micromonospora</taxon>
    </lineage>
</organism>
<accession>A0ABV8KR04</accession>
<reference evidence="2" key="1">
    <citation type="journal article" date="2019" name="Int. J. Syst. Evol. Microbiol.">
        <title>The Global Catalogue of Microorganisms (GCM) 10K type strain sequencing project: providing services to taxonomists for standard genome sequencing and annotation.</title>
        <authorList>
            <consortium name="The Broad Institute Genomics Platform"/>
            <consortium name="The Broad Institute Genome Sequencing Center for Infectious Disease"/>
            <person name="Wu L."/>
            <person name="Ma J."/>
        </authorList>
    </citation>
    <scope>NUCLEOTIDE SEQUENCE [LARGE SCALE GENOMIC DNA]</scope>
    <source>
        <strain evidence="2">2902at01</strain>
    </source>
</reference>